<protein>
    <recommendedName>
        <fullName evidence="3">F-box domain-containing protein</fullName>
    </recommendedName>
</protein>
<gene>
    <name evidence="1" type="ORF">K466DRAFT_604229</name>
</gene>
<dbReference type="SUPFAM" id="SSF52047">
    <property type="entry name" value="RNI-like"/>
    <property type="match status" value="1"/>
</dbReference>
<evidence type="ECO:0008006" key="3">
    <source>
        <dbReference type="Google" id="ProtNLM"/>
    </source>
</evidence>
<evidence type="ECO:0000313" key="1">
    <source>
        <dbReference type="EMBL" id="TFK81772.1"/>
    </source>
</evidence>
<evidence type="ECO:0000313" key="2">
    <source>
        <dbReference type="Proteomes" id="UP000308197"/>
    </source>
</evidence>
<dbReference type="AlphaFoldDB" id="A0A5C3NXG3"/>
<proteinExistence type="predicted"/>
<dbReference type="EMBL" id="ML211561">
    <property type="protein sequence ID" value="TFK81772.1"/>
    <property type="molecule type" value="Genomic_DNA"/>
</dbReference>
<reference evidence="1 2" key="1">
    <citation type="journal article" date="2019" name="Nat. Ecol. Evol.">
        <title>Megaphylogeny resolves global patterns of mushroom evolution.</title>
        <authorList>
            <person name="Varga T."/>
            <person name="Krizsan K."/>
            <person name="Foldi C."/>
            <person name="Dima B."/>
            <person name="Sanchez-Garcia M."/>
            <person name="Sanchez-Ramirez S."/>
            <person name="Szollosi G.J."/>
            <person name="Szarkandi J.G."/>
            <person name="Papp V."/>
            <person name="Albert L."/>
            <person name="Andreopoulos W."/>
            <person name="Angelini C."/>
            <person name="Antonin V."/>
            <person name="Barry K.W."/>
            <person name="Bougher N.L."/>
            <person name="Buchanan P."/>
            <person name="Buyck B."/>
            <person name="Bense V."/>
            <person name="Catcheside P."/>
            <person name="Chovatia M."/>
            <person name="Cooper J."/>
            <person name="Damon W."/>
            <person name="Desjardin D."/>
            <person name="Finy P."/>
            <person name="Geml J."/>
            <person name="Haridas S."/>
            <person name="Hughes K."/>
            <person name="Justo A."/>
            <person name="Karasinski D."/>
            <person name="Kautmanova I."/>
            <person name="Kiss B."/>
            <person name="Kocsube S."/>
            <person name="Kotiranta H."/>
            <person name="LaButti K.M."/>
            <person name="Lechner B.E."/>
            <person name="Liimatainen K."/>
            <person name="Lipzen A."/>
            <person name="Lukacs Z."/>
            <person name="Mihaltcheva S."/>
            <person name="Morgado L.N."/>
            <person name="Niskanen T."/>
            <person name="Noordeloos M.E."/>
            <person name="Ohm R.A."/>
            <person name="Ortiz-Santana B."/>
            <person name="Ovrebo C."/>
            <person name="Racz N."/>
            <person name="Riley R."/>
            <person name="Savchenko A."/>
            <person name="Shiryaev A."/>
            <person name="Soop K."/>
            <person name="Spirin V."/>
            <person name="Szebenyi C."/>
            <person name="Tomsovsky M."/>
            <person name="Tulloss R.E."/>
            <person name="Uehling J."/>
            <person name="Grigoriev I.V."/>
            <person name="Vagvolgyi C."/>
            <person name="Papp T."/>
            <person name="Martin F.M."/>
            <person name="Miettinen O."/>
            <person name="Hibbett D.S."/>
            <person name="Nagy L.G."/>
        </authorList>
    </citation>
    <scope>NUCLEOTIDE SEQUENCE [LARGE SCALE GENOMIC DNA]</scope>
    <source>
        <strain evidence="1 2">HHB13444</strain>
    </source>
</reference>
<name>A0A5C3NXG3_9APHY</name>
<dbReference type="InParanoid" id="A0A5C3NXG3"/>
<sequence length="459" mass="52652">MSTSLHQVASMTFPYEIYDEIISAVPELDESRTTIVGILSRCALVCRGWLPQCQHHLYSTVYLRMYNPTSYIRLRYLWRTLRNTPHISPLVRELTVSDGVEGVPGGILRLLPIFLAWKLPNISALTLLSEGTRLELHPSFFAALTTMKALTSLRLIQTRIIRTDFHRVLAALPHVSDLKLDGVAWQDLRESCVHQWPGYRPNIPPLSSLCMTDTPKADTEYAPFTYRAYMLLILSVLGPTVSTLHLDIDAFYKTTNIIEDLPNVPPILYFNGLRSLTLRYCWKFKPTESPPEGFLSFLDRLEAPSLQTLNIALQVRPKHELGDPVTLFGVARNIDIYACRVTCLTALNILVIFDLNFLLQWDKDSVKEQLSDHFLCHPAFEQWKRTSRLFTRGVLTIKFAIVRLKLDGVRDTGYWDVVLWEYRHDADKDPVPSPLRIPTMPAYSYGVDFERLIPKLFQC</sequence>
<organism evidence="1 2">
    <name type="scientific">Polyporus arcularius HHB13444</name>
    <dbReference type="NCBI Taxonomy" id="1314778"/>
    <lineage>
        <taxon>Eukaryota</taxon>
        <taxon>Fungi</taxon>
        <taxon>Dikarya</taxon>
        <taxon>Basidiomycota</taxon>
        <taxon>Agaricomycotina</taxon>
        <taxon>Agaricomycetes</taxon>
        <taxon>Polyporales</taxon>
        <taxon>Polyporaceae</taxon>
        <taxon>Polyporus</taxon>
    </lineage>
</organism>
<keyword evidence="2" id="KW-1185">Reference proteome</keyword>
<accession>A0A5C3NXG3</accession>
<dbReference type="Proteomes" id="UP000308197">
    <property type="component" value="Unassembled WGS sequence"/>
</dbReference>